<dbReference type="PANTHER" id="PTHR10174:SF208">
    <property type="entry name" value="CRAL-TRIO DOMAIN-CONTAINING PROTEIN DDB_G0278031"/>
    <property type="match status" value="1"/>
</dbReference>
<dbReference type="SMART" id="SM00516">
    <property type="entry name" value="SEC14"/>
    <property type="match status" value="1"/>
</dbReference>
<evidence type="ECO:0000313" key="2">
    <source>
        <dbReference type="EMBL" id="CAI8011459.1"/>
    </source>
</evidence>
<dbReference type="EMBL" id="CASHTH010001102">
    <property type="protein sequence ID" value="CAI8011459.1"/>
    <property type="molecule type" value="Genomic_DNA"/>
</dbReference>
<accession>A0AA35RH98</accession>
<dbReference type="SMART" id="SM01100">
    <property type="entry name" value="CRAL_TRIO_N"/>
    <property type="match status" value="1"/>
</dbReference>
<proteinExistence type="predicted"/>
<dbReference type="Pfam" id="PF03765">
    <property type="entry name" value="CRAL_TRIO_N"/>
    <property type="match status" value="1"/>
</dbReference>
<dbReference type="InterPro" id="IPR011074">
    <property type="entry name" value="CRAL/TRIO_N_dom"/>
</dbReference>
<reference evidence="2" key="1">
    <citation type="submission" date="2023-03" db="EMBL/GenBank/DDBJ databases">
        <authorList>
            <person name="Steffen K."/>
            <person name="Cardenas P."/>
        </authorList>
    </citation>
    <scope>NUCLEOTIDE SEQUENCE</scope>
</reference>
<dbReference type="CDD" id="cd00170">
    <property type="entry name" value="SEC14"/>
    <property type="match status" value="1"/>
</dbReference>
<dbReference type="InterPro" id="IPR036865">
    <property type="entry name" value="CRAL-TRIO_dom_sf"/>
</dbReference>
<dbReference type="PROSITE" id="PS50191">
    <property type="entry name" value="CRAL_TRIO"/>
    <property type="match status" value="1"/>
</dbReference>
<dbReference type="SUPFAM" id="SSF52087">
    <property type="entry name" value="CRAL/TRIO domain"/>
    <property type="match status" value="1"/>
</dbReference>
<dbReference type="Gene3D" id="1.10.8.20">
    <property type="entry name" value="N-terminal domain of phosphatidylinositol transfer protein sec14p"/>
    <property type="match status" value="1"/>
</dbReference>
<dbReference type="InterPro" id="IPR036273">
    <property type="entry name" value="CRAL/TRIO_N_dom_sf"/>
</dbReference>
<dbReference type="GO" id="GO:1902936">
    <property type="term" value="F:phosphatidylinositol bisphosphate binding"/>
    <property type="evidence" value="ECO:0007669"/>
    <property type="project" value="TreeGrafter"/>
</dbReference>
<dbReference type="GO" id="GO:0016020">
    <property type="term" value="C:membrane"/>
    <property type="evidence" value="ECO:0007669"/>
    <property type="project" value="TreeGrafter"/>
</dbReference>
<evidence type="ECO:0000259" key="1">
    <source>
        <dbReference type="PROSITE" id="PS50191"/>
    </source>
</evidence>
<dbReference type="Gene3D" id="3.40.525.10">
    <property type="entry name" value="CRAL-TRIO lipid binding domain"/>
    <property type="match status" value="1"/>
</dbReference>
<protein>
    <submittedName>
        <fullName evidence="2">Clavesin-1</fullName>
    </submittedName>
</protein>
<organism evidence="2 3">
    <name type="scientific">Geodia barretti</name>
    <name type="common">Barrett's horny sponge</name>
    <dbReference type="NCBI Taxonomy" id="519541"/>
    <lineage>
        <taxon>Eukaryota</taxon>
        <taxon>Metazoa</taxon>
        <taxon>Porifera</taxon>
        <taxon>Demospongiae</taxon>
        <taxon>Heteroscleromorpha</taxon>
        <taxon>Tetractinellida</taxon>
        <taxon>Astrophorina</taxon>
        <taxon>Geodiidae</taxon>
        <taxon>Geodia</taxon>
    </lineage>
</organism>
<gene>
    <name evidence="2" type="ORF">GBAR_LOCUS7387</name>
</gene>
<dbReference type="InterPro" id="IPR001251">
    <property type="entry name" value="CRAL-TRIO_dom"/>
</dbReference>
<dbReference type="PRINTS" id="PR00180">
    <property type="entry name" value="CRETINALDHBP"/>
</dbReference>
<keyword evidence="3" id="KW-1185">Reference proteome</keyword>
<dbReference type="Proteomes" id="UP001174909">
    <property type="component" value="Unassembled WGS sequence"/>
</dbReference>
<dbReference type="PANTHER" id="PTHR10174">
    <property type="entry name" value="ALPHA-TOCOPHEROL TRANSFER PROTEIN-RELATED"/>
    <property type="match status" value="1"/>
</dbReference>
<name>A0AA35RH98_GEOBA</name>
<evidence type="ECO:0000313" key="3">
    <source>
        <dbReference type="Proteomes" id="UP001174909"/>
    </source>
</evidence>
<feature type="domain" description="CRAL-TRIO" evidence="1">
    <location>
        <begin position="110"/>
        <end position="275"/>
    </location>
</feature>
<sequence>MASNAALMNSGGGDGVSAISGHTLLKARMELREVPEKRMESIRQLRKAIESYRRMPGEDELVFKRTDNKFLLRFLRSRKFDVERALQVYVNYYKYRHKHREWLKDDASPDDPALKRIMESGMFAVLPVPLKDGSRAVCMCPSRWDVATMDAFECSRVFVHVLDKLLEDEEAQVHGITLLDNAENSSLQKLYHFMRTEVWKLGIDLQDAFPARFRGLHFINQPWYISLLMSVVRPLLKQKHRDRFHAHGTDVHSFYQYVEPENLFADFGGFLPPIGRNSLKDFFETDFGDNPTVEDLS</sequence>
<dbReference type="Pfam" id="PF00650">
    <property type="entry name" value="CRAL_TRIO"/>
    <property type="match status" value="1"/>
</dbReference>
<dbReference type="SUPFAM" id="SSF46938">
    <property type="entry name" value="CRAL/TRIO N-terminal domain"/>
    <property type="match status" value="1"/>
</dbReference>
<comment type="caution">
    <text evidence="2">The sequence shown here is derived from an EMBL/GenBank/DDBJ whole genome shotgun (WGS) entry which is preliminary data.</text>
</comment>
<dbReference type="AlphaFoldDB" id="A0AA35RH98"/>